<evidence type="ECO:0008006" key="4">
    <source>
        <dbReference type="Google" id="ProtNLM"/>
    </source>
</evidence>
<gene>
    <name evidence="2" type="ORF">FEF27_01030</name>
</gene>
<dbReference type="Proteomes" id="UP000306544">
    <property type="component" value="Unassembled WGS sequence"/>
</dbReference>
<dbReference type="AlphaFoldDB" id="A0A5R9APP3"/>
<sequence length="360" mass="39468">MAPSQCDAQPQESTPSIAVYSDRGRASMWVSRVLTELQDRDGPGGDWARELNIVHKRALIPLREDATLDLDEVKAWARDDEADMTVVVTEIPRMAGRRPKRSELHCADSLGIISLPALGPLRVRKCLRRELRICFDALGEGSNEEVQRHAGPMSQIENQRGGDTVYTTAPRFMPARTWTTLGMVANNEPLWSLPKLSGVFSAAAATGAFGIFFSTIWEMATFLPQWRLAAVSAIAVAVMVSWLILANRLWDRAGPGGKREALMYNASTVISLLVSVGILYLMLFVSILLVGLLLIDPEFLGSTIGQEATLASYVDIAWLSASMGTVAGAIGSNFDDDTDLKNLTQGSREMQRYPRDAAQR</sequence>
<feature type="transmembrane region" description="Helical" evidence="1">
    <location>
        <begin position="196"/>
        <end position="216"/>
    </location>
</feature>
<feature type="transmembrane region" description="Helical" evidence="1">
    <location>
        <begin position="270"/>
        <end position="295"/>
    </location>
</feature>
<accession>A0A5R9APP3</accession>
<protein>
    <recommendedName>
        <fullName evidence="4">DUF2267 domain-containing protein</fullName>
    </recommendedName>
</protein>
<evidence type="ECO:0000313" key="3">
    <source>
        <dbReference type="Proteomes" id="UP000306544"/>
    </source>
</evidence>
<keyword evidence="1" id="KW-1133">Transmembrane helix</keyword>
<proteinExistence type="predicted"/>
<evidence type="ECO:0000256" key="1">
    <source>
        <dbReference type="SAM" id="Phobius"/>
    </source>
</evidence>
<keyword evidence="3" id="KW-1185">Reference proteome</keyword>
<feature type="transmembrane region" description="Helical" evidence="1">
    <location>
        <begin position="228"/>
        <end position="250"/>
    </location>
</feature>
<dbReference type="EMBL" id="VAWA01000001">
    <property type="protein sequence ID" value="TLP80093.1"/>
    <property type="molecule type" value="Genomic_DNA"/>
</dbReference>
<comment type="caution">
    <text evidence="2">The sequence shown here is derived from an EMBL/GenBank/DDBJ whole genome shotgun (WGS) entry which is preliminary data.</text>
</comment>
<keyword evidence="1" id="KW-0812">Transmembrane</keyword>
<dbReference type="OrthoDB" id="8477132at2"/>
<organism evidence="2 3">
    <name type="scientific">Nesterenkonia sphaerica</name>
    <dbReference type="NCBI Taxonomy" id="1804988"/>
    <lineage>
        <taxon>Bacteria</taxon>
        <taxon>Bacillati</taxon>
        <taxon>Actinomycetota</taxon>
        <taxon>Actinomycetes</taxon>
        <taxon>Micrococcales</taxon>
        <taxon>Micrococcaceae</taxon>
        <taxon>Nesterenkonia</taxon>
    </lineage>
</organism>
<keyword evidence="1" id="KW-0472">Membrane</keyword>
<name>A0A5R9APP3_9MICC</name>
<evidence type="ECO:0000313" key="2">
    <source>
        <dbReference type="EMBL" id="TLP80093.1"/>
    </source>
</evidence>
<reference evidence="2 3" key="1">
    <citation type="submission" date="2019-05" db="EMBL/GenBank/DDBJ databases">
        <title>Nesterenkonia sp. GY239, isolated from the Southern Atlantic Ocean.</title>
        <authorList>
            <person name="Zhang G."/>
        </authorList>
    </citation>
    <scope>NUCLEOTIDE SEQUENCE [LARGE SCALE GENOMIC DNA]</scope>
    <source>
        <strain evidence="2 3">GY239</strain>
    </source>
</reference>